<dbReference type="EMBL" id="JAHMHR010000055">
    <property type="protein sequence ID" value="KAK1659882.1"/>
    <property type="molecule type" value="Genomic_DNA"/>
</dbReference>
<sequence length="113" mass="12894">MSQHRGRNAFYEQTRSDLRRTLDWSGPRHACHTRCPLNIVPTECISCIFPHVLLTIIWTTITPVPPSYNHTIPAMNLACITCLQTWPSWMSRDEHVAAKSHQAPKFGCDTCDC</sequence>
<evidence type="ECO:0000313" key="1">
    <source>
        <dbReference type="EMBL" id="KAK1659882.1"/>
    </source>
</evidence>
<reference evidence="1" key="1">
    <citation type="submission" date="2021-06" db="EMBL/GenBank/DDBJ databases">
        <title>Comparative genomics, transcriptomics and evolutionary studies reveal genomic signatures of adaptation to plant cell wall in hemibiotrophic fungi.</title>
        <authorList>
            <consortium name="DOE Joint Genome Institute"/>
            <person name="Baroncelli R."/>
            <person name="Diaz J.F."/>
            <person name="Benocci T."/>
            <person name="Peng M."/>
            <person name="Battaglia E."/>
            <person name="Haridas S."/>
            <person name="Andreopoulos W."/>
            <person name="Labutti K."/>
            <person name="Pangilinan J."/>
            <person name="Floch G.L."/>
            <person name="Makela M.R."/>
            <person name="Henrissat B."/>
            <person name="Grigoriev I.V."/>
            <person name="Crouch J.A."/>
            <person name="De Vries R.P."/>
            <person name="Sukno S.A."/>
            <person name="Thon M.R."/>
        </authorList>
    </citation>
    <scope>NUCLEOTIDE SEQUENCE</scope>
    <source>
        <strain evidence="1">CBS 193.32</strain>
    </source>
</reference>
<organism evidence="1 2">
    <name type="scientific">Colletotrichum godetiae</name>
    <dbReference type="NCBI Taxonomy" id="1209918"/>
    <lineage>
        <taxon>Eukaryota</taxon>
        <taxon>Fungi</taxon>
        <taxon>Dikarya</taxon>
        <taxon>Ascomycota</taxon>
        <taxon>Pezizomycotina</taxon>
        <taxon>Sordariomycetes</taxon>
        <taxon>Hypocreomycetidae</taxon>
        <taxon>Glomerellales</taxon>
        <taxon>Glomerellaceae</taxon>
        <taxon>Colletotrichum</taxon>
        <taxon>Colletotrichum acutatum species complex</taxon>
    </lineage>
</organism>
<keyword evidence="2" id="KW-1185">Reference proteome</keyword>
<dbReference type="Proteomes" id="UP001224890">
    <property type="component" value="Unassembled WGS sequence"/>
</dbReference>
<accession>A0AAJ0EQU1</accession>
<dbReference type="AlphaFoldDB" id="A0AAJ0EQU1"/>
<comment type="caution">
    <text evidence="1">The sequence shown here is derived from an EMBL/GenBank/DDBJ whole genome shotgun (WGS) entry which is preliminary data.</text>
</comment>
<protein>
    <submittedName>
        <fullName evidence="1">Uncharacterized protein</fullName>
    </submittedName>
</protein>
<proteinExistence type="predicted"/>
<dbReference type="RefSeq" id="XP_060424646.1">
    <property type="nucleotide sequence ID" value="XM_060566829.1"/>
</dbReference>
<evidence type="ECO:0000313" key="2">
    <source>
        <dbReference type="Proteomes" id="UP001224890"/>
    </source>
</evidence>
<name>A0AAJ0EQU1_9PEZI</name>
<gene>
    <name evidence="1" type="ORF">BDP55DRAFT_328868</name>
</gene>
<dbReference type="GeneID" id="85451355"/>